<accession>A0A4V5TI54</accession>
<reference evidence="1 2" key="1">
    <citation type="submission" date="2019-04" db="EMBL/GenBank/DDBJ databases">
        <title>Lysinibacillus genome sequencing.</title>
        <authorList>
            <person name="Dunlap C."/>
        </authorList>
    </citation>
    <scope>NUCLEOTIDE SEQUENCE [LARGE SCALE GENOMIC DNA]</scope>
    <source>
        <strain evidence="1 2">CCTCC AB 2010389</strain>
    </source>
</reference>
<evidence type="ECO:0000313" key="1">
    <source>
        <dbReference type="EMBL" id="TKI53563.1"/>
    </source>
</evidence>
<comment type="caution">
    <text evidence="1">The sequence shown here is derived from an EMBL/GenBank/DDBJ whole genome shotgun (WGS) entry which is preliminary data.</text>
</comment>
<dbReference type="EMBL" id="SZPU01000107">
    <property type="protein sequence ID" value="TKI53563.1"/>
    <property type="molecule type" value="Genomic_DNA"/>
</dbReference>
<name>A0A4V5TI54_9BACI</name>
<protein>
    <submittedName>
        <fullName evidence="1">Uncharacterized protein</fullName>
    </submittedName>
</protein>
<dbReference type="RefSeq" id="WP_107896201.1">
    <property type="nucleotide sequence ID" value="NZ_PYWM01000018.1"/>
</dbReference>
<dbReference type="Proteomes" id="UP000308744">
    <property type="component" value="Unassembled WGS sequence"/>
</dbReference>
<keyword evidence="2" id="KW-1185">Reference proteome</keyword>
<sequence>MGAWRKIIVKTNHHDALTKQMTQHKEQIIYDDLFWEATGCTDASDCQQLFVGFHFITKLVTTIQDFPA</sequence>
<dbReference type="AlphaFoldDB" id="A0A4V5TI54"/>
<gene>
    <name evidence="1" type="ORF">FC756_23345</name>
</gene>
<organism evidence="1 2">
    <name type="scientific">Lysinibacillus mangiferihumi</name>
    <dbReference type="NCBI Taxonomy" id="1130819"/>
    <lineage>
        <taxon>Bacteria</taxon>
        <taxon>Bacillati</taxon>
        <taxon>Bacillota</taxon>
        <taxon>Bacilli</taxon>
        <taxon>Bacillales</taxon>
        <taxon>Bacillaceae</taxon>
        <taxon>Lysinibacillus</taxon>
    </lineage>
</organism>
<proteinExistence type="predicted"/>
<evidence type="ECO:0000313" key="2">
    <source>
        <dbReference type="Proteomes" id="UP000308744"/>
    </source>
</evidence>